<feature type="domain" description="VWFA" evidence="6">
    <location>
        <begin position="1984"/>
        <end position="2165"/>
    </location>
</feature>
<dbReference type="SMART" id="SM00604">
    <property type="entry name" value="MD"/>
    <property type="match status" value="2"/>
</dbReference>
<keyword evidence="7" id="KW-1185">Reference proteome</keyword>
<keyword evidence="1" id="KW-0245">EGF-like domain</keyword>
<dbReference type="Gene3D" id="3.40.50.410">
    <property type="entry name" value="von Willebrand factor, type A domain"/>
    <property type="match status" value="1"/>
</dbReference>
<feature type="chain" id="PRO_5005895641" evidence="3">
    <location>
        <begin position="19"/>
        <end position="2181"/>
    </location>
</feature>
<dbReference type="SMART" id="SM00034">
    <property type="entry name" value="CLECT"/>
    <property type="match status" value="1"/>
</dbReference>
<evidence type="ECO:0000256" key="3">
    <source>
        <dbReference type="SAM" id="SignalP"/>
    </source>
</evidence>
<feature type="region of interest" description="Disordered" evidence="2">
    <location>
        <begin position="1921"/>
        <end position="1977"/>
    </location>
</feature>
<dbReference type="PANTHER" id="PTHR47324:SF1">
    <property type="entry name" value="EGF-LIKE DOMAIN-CONTAINING PROTEIN-RELATED"/>
    <property type="match status" value="1"/>
</dbReference>
<dbReference type="Proteomes" id="UP000046392">
    <property type="component" value="Unplaced"/>
</dbReference>
<dbReference type="PROSITE" id="PS50234">
    <property type="entry name" value="VWFA"/>
    <property type="match status" value="1"/>
</dbReference>
<accession>A0A0N5CB12</accession>
<feature type="disulfide bond" evidence="1">
    <location>
        <begin position="381"/>
        <end position="390"/>
    </location>
</feature>
<dbReference type="InterPro" id="IPR057086">
    <property type="entry name" value="GBD_Irg-7_N"/>
</dbReference>
<feature type="disulfide bond" evidence="1">
    <location>
        <begin position="846"/>
        <end position="855"/>
    </location>
</feature>
<dbReference type="InterPro" id="IPR000742">
    <property type="entry name" value="EGF"/>
</dbReference>
<dbReference type="InterPro" id="IPR053295">
    <property type="entry name" value="Innate_immunity_reg"/>
</dbReference>
<dbReference type="InterPro" id="IPR016187">
    <property type="entry name" value="CTDL_fold"/>
</dbReference>
<dbReference type="PROSITE" id="PS50041">
    <property type="entry name" value="C_TYPE_LECTIN_2"/>
    <property type="match status" value="1"/>
</dbReference>
<evidence type="ECO:0000259" key="4">
    <source>
        <dbReference type="PROSITE" id="PS50026"/>
    </source>
</evidence>
<dbReference type="Pfam" id="PF00092">
    <property type="entry name" value="VWA"/>
    <property type="match status" value="1"/>
</dbReference>
<feature type="compositionally biased region" description="Low complexity" evidence="2">
    <location>
        <begin position="1928"/>
        <end position="1977"/>
    </location>
</feature>
<evidence type="ECO:0000259" key="6">
    <source>
        <dbReference type="PROSITE" id="PS50234"/>
    </source>
</evidence>
<dbReference type="InterPro" id="IPR057085">
    <property type="entry name" value="Ig_Irg-7"/>
</dbReference>
<dbReference type="Pfam" id="PF00059">
    <property type="entry name" value="Lectin_C"/>
    <property type="match status" value="1"/>
</dbReference>
<organism evidence="7 8">
    <name type="scientific">Strongyloides papillosus</name>
    <name type="common">Intestinal threadworm</name>
    <dbReference type="NCBI Taxonomy" id="174720"/>
    <lineage>
        <taxon>Eukaryota</taxon>
        <taxon>Metazoa</taxon>
        <taxon>Ecdysozoa</taxon>
        <taxon>Nematoda</taxon>
        <taxon>Chromadorea</taxon>
        <taxon>Rhabditida</taxon>
        <taxon>Tylenchina</taxon>
        <taxon>Panagrolaimomorpha</taxon>
        <taxon>Strongyloidoidea</taxon>
        <taxon>Strongyloididae</taxon>
        <taxon>Strongyloides</taxon>
    </lineage>
</organism>
<proteinExistence type="predicted"/>
<dbReference type="Pfam" id="PF24415">
    <property type="entry name" value="Ig_Irg-7"/>
    <property type="match status" value="3"/>
</dbReference>
<reference evidence="8" key="1">
    <citation type="submission" date="2017-02" db="UniProtKB">
        <authorList>
            <consortium name="WormBaseParasite"/>
        </authorList>
    </citation>
    <scope>IDENTIFICATION</scope>
</reference>
<dbReference type="InterPro" id="IPR006582">
    <property type="entry name" value="MD_domain"/>
</dbReference>
<dbReference type="STRING" id="174720.A0A0N5CB12"/>
<dbReference type="SUPFAM" id="SSF53300">
    <property type="entry name" value="vWA-like"/>
    <property type="match status" value="1"/>
</dbReference>
<feature type="domain" description="C-type lectin" evidence="5">
    <location>
        <begin position="1174"/>
        <end position="1290"/>
    </location>
</feature>
<evidence type="ECO:0000256" key="2">
    <source>
        <dbReference type="SAM" id="MobiDB-lite"/>
    </source>
</evidence>
<feature type="domain" description="EGF-like" evidence="4">
    <location>
        <begin position="816"/>
        <end position="856"/>
    </location>
</feature>
<dbReference type="PANTHER" id="PTHR47324">
    <property type="entry name" value="PROTEIN IRG-7-RELATED"/>
    <property type="match status" value="1"/>
</dbReference>
<feature type="disulfide bond" evidence="1">
    <location>
        <begin position="1494"/>
        <end position="1503"/>
    </location>
</feature>
<dbReference type="SMART" id="SM00181">
    <property type="entry name" value="EGF"/>
    <property type="match status" value="3"/>
</dbReference>
<evidence type="ECO:0000313" key="8">
    <source>
        <dbReference type="WBParaSite" id="SPAL_0001507700.1"/>
    </source>
</evidence>
<protein>
    <submittedName>
        <fullName evidence="8">EGF-like domain-containing protein</fullName>
    </submittedName>
</protein>
<sequence length="2181" mass="241295">MLLLTFLLLLVVPNFGYSQFPRVYDTDNEEVANLKRLHHTWRTDKEIVYNHDIIKTIPFSNTTRDDVSHAKSFYTTGCTVPGYTGQNCEFPICDKHAFPDFNHQIETVMIDFAYFQTCNVSMPLYIDYHMFEFNVEIQTPGSQHPLVFLYDVNGTQIVPNSVDTTDPSRSIFSFDYQLAGTYQLVPLSDLPSDGCYVHVSGSSEMDIHVGFVPYTANDMTPERNDFPDQKVYQNTLNLVVAHPHGLIAPGSVNVITLFQQYNMMTRPQLMNLRYGCAYEYYLNGLYCMQTGYYYAKVSGYDFYGFSFTRVVAFKCEVNPNPPTPTTTTTAAPVSACKNNGTLINSGTTMSCYCKGLFTGPDCSTPICLNNGIPTADGQCMCMEGYTGSQCQDVRCKDDTGYNFPKDYPIPIFIIRARASLANVVNQINTQLSQLAKDFSSEERWFQQFGLVTFNNNGTTFTSNYYSSLEDMQTALLQLASTAQRDNSGGCLDTTFSALTQAFNSFIIGNRSPVYVFTDALPSDRNYADDVLMLNSFYLAPIYIFQLEAPLSSGCQKYDYFSADWRALVKVTERSSGSIFPVGSDQYSKIGDFIYQHMYNIYYRGDLVYQDDPMECETMQLYNTIAIDTSFQKLVIVGTGTNLMLTLTTPGGISVKPSITSILNDTTIWSYYGLDSGQWQFNVIPGTIGTPCSVRVYSGIGPDFHRNVPERAIYWGFTNTLTNDAPIRQPIVGLSNSLVLHVDGAKLAERHRLSAEVAIYERHQEGKVLGYAANGLWRDDCSFEIYFPPFICYHPDETLYFTVFMRDDNDFMIQRAGAMYCASFHPTQVPPGTCQNGGFMVNGTCVCQPQYTGNYCEKINCFNGGTPMRDMCECVPGFSGQFCEYTTCIGTNGESDFGDRNKSMVFLLDISHNNYDVLNRINTYMGAILRDIVSTGRDWISTFTVVGYDKYGFQILGIGERDSLDGVTQAFSMAMNMSQAASPSCDPVYFWEALSVASMISDKYGYIWNFQTTPPLEDSYIPVVTAGDRLQNKQIMLNSFVSSNTLNSYSCNGNKNTFLVLKQACEISEGMLYDISSGDFVNIIKIIPTFFSSGVIYQKTMSDCSSGCNLYVPLDAHTQNAQIYVKGTPSGITTSVTMPNSTQVSKLTKVVEDTVTGWEIIELRRDCPDGWSELGTQYCYSTIYSPKSWVDAQAYCQQQGAFLVDDLFPAKTNFLDSLDNNFPLWIGLNDRTAAGSYFWDRGSMDPQALSSSDYTNWAKNASLYDKNNRCVYLAGTWNLNDCATTLPFICQMHKYTDSYDPKPNEEKTLPPGKWMITVKNKGKTTIQVRSQSKIQMVVGYAQDLHNDFPEPDPLSGTSQNMMMVHLRGMSDFFRETFLYNAQLYDLYNGSLYTAATFQQRFECSYQWYSQQFACPNSQSSNNAFTSLVTGIDEYGYTFQRMKSAHCVNAIQTCSNGGIVYDGKCVCGDYWTGKYCDEPICVNNGTLSYDKTTCSCPVGFSGPACQYEDCISKSPDTISSNSKSFVLVLENTNYNIKAIKQLQANLSSILKSVNALWFDSYAIVLADSSNSNPTVAVFNNVHDLQAYLITVTPNDLTTSCSLPMFNAMISGLHQVNAAQSIVYTVARSLPSDLINEINFATILSQHQPQLYYHGITGDSGCTIHYEDPLAQRIQKYAIATGGNFIATSAGTLGSFLTAYIPSLYKGNVLSNPTAASTVCNSSSVHYIMVDSYTTDIFITMFSTYPSVSLISPSGKVETLVTAYKDSSSTPNPRLYLYQYPDVQELGIYTLSFQGSGSCYVQVRTAGASELYVGYVPTPSANSNLGSHLDNSTATPNSDYNMIVGKIVGSFARITYAQLYNTVSGEFQYVKFYLREHCTHNLYSDPFKCTKGNMIIKYFGVDMFGMPLVREGYTICLQDGVPTVEPPPAGSTTTTPQSGMTTTTASGGNPTTTTAPVWNPTTTTASSGNPTTTTQGSSTGFQNDKANIFFIIDTSSAIPASQDASIMANFIATALAKFSINPSNINVALSASPGDNNLLLTLPTFNTFTSLKMLSTSINNIFYPVDGPQSSGQSGLSTIISEGTNPNFLATGYSNSQIPHLMFYITTSSTPNQAAVAAAANVRTSKYFQVITISYGGQQSNYNTLKSMSDCTYTPADFNGLNNLANTLSNNIHAANSNGGVYKC</sequence>
<dbReference type="InterPro" id="IPR001304">
    <property type="entry name" value="C-type_lectin-like"/>
</dbReference>
<dbReference type="InterPro" id="IPR036465">
    <property type="entry name" value="vWFA_dom_sf"/>
</dbReference>
<evidence type="ECO:0000259" key="5">
    <source>
        <dbReference type="PROSITE" id="PS50041"/>
    </source>
</evidence>
<keyword evidence="1" id="KW-1015">Disulfide bond</keyword>
<keyword evidence="3" id="KW-0732">Signal</keyword>
<name>A0A0N5CB12_STREA</name>
<feature type="signal peptide" evidence="3">
    <location>
        <begin position="1"/>
        <end position="18"/>
    </location>
</feature>
<dbReference type="PROSITE" id="PS00022">
    <property type="entry name" value="EGF_1"/>
    <property type="match status" value="3"/>
</dbReference>
<dbReference type="SUPFAM" id="SSF56436">
    <property type="entry name" value="C-type lectin-like"/>
    <property type="match status" value="1"/>
</dbReference>
<dbReference type="PROSITE" id="PS50026">
    <property type="entry name" value="EGF_3"/>
    <property type="match status" value="3"/>
</dbReference>
<evidence type="ECO:0000256" key="1">
    <source>
        <dbReference type="PROSITE-ProRule" id="PRU00076"/>
    </source>
</evidence>
<evidence type="ECO:0000313" key="7">
    <source>
        <dbReference type="Proteomes" id="UP000046392"/>
    </source>
</evidence>
<feature type="domain" description="EGF-like" evidence="4">
    <location>
        <begin position="1470"/>
        <end position="1504"/>
    </location>
</feature>
<feature type="domain" description="EGF-like" evidence="4">
    <location>
        <begin position="358"/>
        <end position="391"/>
    </location>
</feature>
<dbReference type="InterPro" id="IPR016186">
    <property type="entry name" value="C-type_lectin-like/link_sf"/>
</dbReference>
<dbReference type="PROSITE" id="PS01186">
    <property type="entry name" value="EGF_2"/>
    <property type="match status" value="2"/>
</dbReference>
<dbReference type="Pfam" id="PF23623">
    <property type="entry name" value="GBD_IRG7_N"/>
    <property type="match status" value="1"/>
</dbReference>
<dbReference type="WBParaSite" id="SPAL_0001507700.1">
    <property type="protein sequence ID" value="SPAL_0001507700.1"/>
    <property type="gene ID" value="SPAL_0001507700"/>
</dbReference>
<dbReference type="SMART" id="SM00327">
    <property type="entry name" value="VWA"/>
    <property type="match status" value="1"/>
</dbReference>
<dbReference type="Gene3D" id="2.10.25.10">
    <property type="entry name" value="Laminin"/>
    <property type="match status" value="3"/>
</dbReference>
<comment type="caution">
    <text evidence="1">Lacks conserved residue(s) required for the propagation of feature annotation.</text>
</comment>
<dbReference type="InterPro" id="IPR002035">
    <property type="entry name" value="VWF_A"/>
</dbReference>
<dbReference type="Gene3D" id="3.10.100.10">
    <property type="entry name" value="Mannose-Binding Protein A, subunit A"/>
    <property type="match status" value="1"/>
</dbReference>
<dbReference type="CDD" id="cd00037">
    <property type="entry name" value="CLECT"/>
    <property type="match status" value="1"/>
</dbReference>